<dbReference type="EMBL" id="JAENII010000017">
    <property type="protein sequence ID" value="MBK1828758.1"/>
    <property type="molecule type" value="Genomic_DNA"/>
</dbReference>
<keyword evidence="2" id="KW-1185">Reference proteome</keyword>
<accession>A0A934RDI6</accession>
<evidence type="ECO:0000313" key="1">
    <source>
        <dbReference type="EMBL" id="MBK1828758.1"/>
    </source>
</evidence>
<gene>
    <name evidence="1" type="ORF">JIN81_17115</name>
</gene>
<organism evidence="1 2">
    <name type="scientific">Haloferula rosea</name>
    <dbReference type="NCBI Taxonomy" id="490093"/>
    <lineage>
        <taxon>Bacteria</taxon>
        <taxon>Pseudomonadati</taxon>
        <taxon>Verrucomicrobiota</taxon>
        <taxon>Verrucomicrobiia</taxon>
        <taxon>Verrucomicrobiales</taxon>
        <taxon>Verrucomicrobiaceae</taxon>
        <taxon>Haloferula</taxon>
    </lineage>
</organism>
<proteinExistence type="predicted"/>
<dbReference type="RefSeq" id="WP_200282803.1">
    <property type="nucleotide sequence ID" value="NZ_JAENII010000017.1"/>
</dbReference>
<protein>
    <submittedName>
        <fullName evidence="1">Uncharacterized protein</fullName>
    </submittedName>
</protein>
<name>A0A934RDI6_9BACT</name>
<evidence type="ECO:0000313" key="2">
    <source>
        <dbReference type="Proteomes" id="UP000658278"/>
    </source>
</evidence>
<reference evidence="1" key="1">
    <citation type="submission" date="2021-01" db="EMBL/GenBank/DDBJ databases">
        <title>Modified the classification status of verrucomicrobia.</title>
        <authorList>
            <person name="Feng X."/>
        </authorList>
    </citation>
    <scope>NUCLEOTIDE SEQUENCE</scope>
    <source>
        <strain evidence="1">KCTC 22201</strain>
    </source>
</reference>
<comment type="caution">
    <text evidence="1">The sequence shown here is derived from an EMBL/GenBank/DDBJ whole genome shotgun (WGS) entry which is preliminary data.</text>
</comment>
<dbReference type="AlphaFoldDB" id="A0A934RDI6"/>
<sequence length="456" mass="49792">MSFSTGAAYLQTGPFTVNFQGGDLNLNLRDGNAILSPCPHPSPVIIPPSLPCPIGTTGFIAVGDADDDGVRDDLSFWSLSDVIPAFIIEPFRPELCLLAAAPPSDLLRPRAGFNDRGALIFYNVLTENVVQYDVTIYELARIYDPGPGGRAQMKAELVQGQYIFTFPLLNNPDNAPPIAIPVTYVNIPEGIDPEDRRFEQERSFRFTSGTWDGAGNYLMDPQLTNRITWIGNDGSNTFQGIDFYRLSIVTQDDGITPETVLFPPSQTPLLLLNSFTQEYNLAPFFFAPGDVGLFRLRLDRTLASNAVAFDTSVRLFEFNVRFVDSYDGFKVISFPVGTSVTARAPNVDFDGDGFSNIVEFGLQTDPADVTDVPTNPLPIENGDDTVSFTLTKRPDAVAGYSFLISKDGGPFVEVKANSAEWDIVTNDETTLTITTKDVPPPGTTYASMVRVTAVSL</sequence>
<dbReference type="Proteomes" id="UP000658278">
    <property type="component" value="Unassembled WGS sequence"/>
</dbReference>